<dbReference type="GO" id="GO:0004674">
    <property type="term" value="F:protein serine/threonine kinase activity"/>
    <property type="evidence" value="ECO:0007669"/>
    <property type="project" value="UniProtKB-KW"/>
</dbReference>
<dbReference type="EC" id="2.7.11.1" evidence="2"/>
<dbReference type="FunFam" id="3.30.200.20:FF:000306">
    <property type="entry name" value="IKS protein kinase"/>
    <property type="match status" value="1"/>
</dbReference>
<comment type="catalytic activity">
    <reaction evidence="12">
        <text>L-threonyl-[protein] + ATP = O-phospho-L-threonyl-[protein] + ADP + H(+)</text>
        <dbReference type="Rhea" id="RHEA:46608"/>
        <dbReference type="Rhea" id="RHEA-COMP:11060"/>
        <dbReference type="Rhea" id="RHEA-COMP:11605"/>
        <dbReference type="ChEBI" id="CHEBI:15378"/>
        <dbReference type="ChEBI" id="CHEBI:30013"/>
        <dbReference type="ChEBI" id="CHEBI:30616"/>
        <dbReference type="ChEBI" id="CHEBI:61977"/>
        <dbReference type="ChEBI" id="CHEBI:456216"/>
        <dbReference type="EC" id="2.7.11.1"/>
    </reaction>
</comment>
<comment type="catalytic activity">
    <reaction evidence="13">
        <text>L-seryl-[protein] + ATP = O-phospho-L-seryl-[protein] + ADP + H(+)</text>
        <dbReference type="Rhea" id="RHEA:17989"/>
        <dbReference type="Rhea" id="RHEA-COMP:9863"/>
        <dbReference type="Rhea" id="RHEA-COMP:11604"/>
        <dbReference type="ChEBI" id="CHEBI:15378"/>
        <dbReference type="ChEBI" id="CHEBI:29999"/>
        <dbReference type="ChEBI" id="CHEBI:30616"/>
        <dbReference type="ChEBI" id="CHEBI:83421"/>
        <dbReference type="ChEBI" id="CHEBI:456216"/>
        <dbReference type="EC" id="2.7.11.1"/>
    </reaction>
</comment>
<protein>
    <recommendedName>
        <fullName evidence="2">non-specific serine/threonine protein kinase</fullName>
        <ecNumber evidence="2">2.7.11.1</ecNumber>
    </recommendedName>
</protein>
<dbReference type="SUPFAM" id="SSF56112">
    <property type="entry name" value="Protein kinase-like (PK-like)"/>
    <property type="match status" value="1"/>
</dbReference>
<evidence type="ECO:0000256" key="3">
    <source>
        <dbReference type="ARBA" id="ARBA00022527"/>
    </source>
</evidence>
<evidence type="ECO:0000256" key="12">
    <source>
        <dbReference type="ARBA" id="ARBA00047899"/>
    </source>
</evidence>
<dbReference type="GO" id="GO:0005737">
    <property type="term" value="C:cytoplasm"/>
    <property type="evidence" value="ECO:0007669"/>
    <property type="project" value="TreeGrafter"/>
</dbReference>
<dbReference type="GO" id="GO:0016020">
    <property type="term" value="C:membrane"/>
    <property type="evidence" value="ECO:0007669"/>
    <property type="project" value="UniProtKB-SubCell"/>
</dbReference>
<dbReference type="Gene3D" id="1.50.40.10">
    <property type="entry name" value="Mitochondrial carrier domain"/>
    <property type="match status" value="2"/>
</dbReference>
<keyword evidence="3" id="KW-0723">Serine/threonine-protein kinase</keyword>
<evidence type="ECO:0000256" key="4">
    <source>
        <dbReference type="ARBA" id="ARBA00022679"/>
    </source>
</evidence>
<dbReference type="Gene3D" id="1.10.510.10">
    <property type="entry name" value="Transferase(Phosphotransferase) domain 1"/>
    <property type="match status" value="1"/>
</dbReference>
<dbReference type="InterPro" id="IPR000719">
    <property type="entry name" value="Prot_kinase_dom"/>
</dbReference>
<dbReference type="CDD" id="cd00180">
    <property type="entry name" value="PKc"/>
    <property type="match status" value="1"/>
</dbReference>
<dbReference type="Pfam" id="PF00069">
    <property type="entry name" value="Pkinase"/>
    <property type="match status" value="1"/>
</dbReference>
<dbReference type="Gene3D" id="3.30.200.20">
    <property type="entry name" value="Phosphorylase Kinase, domain 1"/>
    <property type="match status" value="1"/>
</dbReference>
<evidence type="ECO:0000256" key="6">
    <source>
        <dbReference type="ARBA" id="ARBA00022741"/>
    </source>
</evidence>
<dbReference type="PROSITE" id="PS50920">
    <property type="entry name" value="SOLCAR"/>
    <property type="match status" value="2"/>
</dbReference>
<dbReference type="OMA" id="ATCTYPC"/>
<evidence type="ECO:0000256" key="1">
    <source>
        <dbReference type="ARBA" id="ARBA00004141"/>
    </source>
</evidence>
<dbReference type="VEuPathDB" id="FungiDB:BCV72DRAFT_138577"/>
<evidence type="ECO:0000256" key="8">
    <source>
        <dbReference type="ARBA" id="ARBA00022840"/>
    </source>
</evidence>
<dbReference type="PROSITE" id="PS00108">
    <property type="entry name" value="PROTEIN_KINASE_ST"/>
    <property type="match status" value="1"/>
</dbReference>
<evidence type="ECO:0000256" key="7">
    <source>
        <dbReference type="ARBA" id="ARBA00022777"/>
    </source>
</evidence>
<evidence type="ECO:0000256" key="10">
    <source>
        <dbReference type="ARBA" id="ARBA00023136"/>
    </source>
</evidence>
<comment type="similarity">
    <text evidence="11">Belongs to the protein kinase superfamily. Ser/Thr protein kinase family. GCN2 subfamily.</text>
</comment>
<keyword evidence="8" id="KW-0067">ATP-binding</keyword>
<dbReference type="SMART" id="SM00220">
    <property type="entry name" value="S_TKc"/>
    <property type="match status" value="1"/>
</dbReference>
<evidence type="ECO:0000256" key="14">
    <source>
        <dbReference type="PROSITE-ProRule" id="PRU00282"/>
    </source>
</evidence>
<evidence type="ECO:0000256" key="15">
    <source>
        <dbReference type="SAM" id="MobiDB-lite"/>
    </source>
</evidence>
<feature type="region of interest" description="Disordered" evidence="15">
    <location>
        <begin position="562"/>
        <end position="605"/>
    </location>
</feature>
<reference evidence="17 18" key="1">
    <citation type="journal article" date="2016" name="Proc. Natl. Acad. Sci. U.S.A.">
        <title>Lipid metabolic changes in an early divergent fungus govern the establishment of a mutualistic symbiosis with endobacteria.</title>
        <authorList>
            <person name="Lastovetsky O.A."/>
            <person name="Gaspar M.L."/>
            <person name="Mondo S.J."/>
            <person name="LaButti K.M."/>
            <person name="Sandor L."/>
            <person name="Grigoriev I.V."/>
            <person name="Henry S.A."/>
            <person name="Pawlowska T.E."/>
        </authorList>
    </citation>
    <scope>NUCLEOTIDE SEQUENCE [LARGE SCALE GENOMIC DNA]</scope>
    <source>
        <strain evidence="17 18">ATCC 11559</strain>
    </source>
</reference>
<keyword evidence="5 14" id="KW-0812">Transmembrane</keyword>
<organism evidence="17 18">
    <name type="scientific">Rhizopus microsporus</name>
    <dbReference type="NCBI Taxonomy" id="58291"/>
    <lineage>
        <taxon>Eukaryota</taxon>
        <taxon>Fungi</taxon>
        <taxon>Fungi incertae sedis</taxon>
        <taxon>Mucoromycota</taxon>
        <taxon>Mucoromycotina</taxon>
        <taxon>Mucoromycetes</taxon>
        <taxon>Mucorales</taxon>
        <taxon>Mucorineae</taxon>
        <taxon>Rhizopodaceae</taxon>
        <taxon>Rhizopus</taxon>
    </lineage>
</organism>
<dbReference type="PANTHER" id="PTHR11042:SF138">
    <property type="entry name" value="SERINE_THREONINE-PROTEIN KINASE IKS1-RELATED"/>
    <property type="match status" value="1"/>
</dbReference>
<dbReference type="Pfam" id="PF00153">
    <property type="entry name" value="Mito_carr"/>
    <property type="match status" value="3"/>
</dbReference>
<evidence type="ECO:0000256" key="5">
    <source>
        <dbReference type="ARBA" id="ARBA00022692"/>
    </source>
</evidence>
<dbReference type="VEuPathDB" id="FungiDB:BCV72DRAFT_336535"/>
<dbReference type="InterPro" id="IPR008271">
    <property type="entry name" value="Ser/Thr_kinase_AS"/>
</dbReference>
<dbReference type="SUPFAM" id="SSF103506">
    <property type="entry name" value="Mitochondrial carrier"/>
    <property type="match status" value="1"/>
</dbReference>
<keyword evidence="10 14" id="KW-0472">Membrane</keyword>
<evidence type="ECO:0000256" key="11">
    <source>
        <dbReference type="ARBA" id="ARBA00037982"/>
    </source>
</evidence>
<name>A0A1X0RPS9_RHIZD</name>
<dbReference type="InterPro" id="IPR011009">
    <property type="entry name" value="Kinase-like_dom_sf"/>
</dbReference>
<dbReference type="PROSITE" id="PS50011">
    <property type="entry name" value="PROTEIN_KINASE_DOM"/>
    <property type="match status" value="1"/>
</dbReference>
<evidence type="ECO:0000313" key="17">
    <source>
        <dbReference type="EMBL" id="ORE13974.1"/>
    </source>
</evidence>
<accession>A0A1X0RPS9</accession>
<evidence type="ECO:0000259" key="16">
    <source>
        <dbReference type="PROSITE" id="PS50011"/>
    </source>
</evidence>
<dbReference type="GO" id="GO:0005634">
    <property type="term" value="C:nucleus"/>
    <property type="evidence" value="ECO:0007669"/>
    <property type="project" value="TreeGrafter"/>
</dbReference>
<evidence type="ECO:0000256" key="9">
    <source>
        <dbReference type="ARBA" id="ARBA00022989"/>
    </source>
</evidence>
<dbReference type="InterPro" id="IPR018108">
    <property type="entry name" value="MCP_transmembrane"/>
</dbReference>
<sequence length="941" mass="106364">MDSAVHNKRRASESEATEALALISSGRFMRVPPPLPYLPSDYQPRPDSPRRNVLIRNRLPSSGQLLTIEPNRESNSNDHFELIPYRDWTVISQNSAKGQVVLYNRDSQSVIVRRSSPDITLGNQTSKSTISNGSSALPVSDEEEKCPYCHRTIPRNDNEPDYMDQNYFRLLASSTNVSADKINPPINLNENAFNQGYYSKFFVELKRLGKGFRGSVFLCEHVLDGVKLGKYAVKKVAIGNNHPWLVQMLREVHLLERLRHANIVTYKHSWLEYYQLTPFGPEVPCLFILMECANGGNLEEYFEPLITPIPASSKQGRKETKRERIKRQLRQQEMFEHENEASVEKRLLTLTEIWSLFLDIVQGLAHLHQQNIVHRDLKPPNLLLQYDQRDRNGHHGIPRVLISDFGECEDLEGELSVNNRTGATGTLEFMAPEHVRLDPRGRHMVDYSPKADMWSLGMVLYYLCYSRLPYSNIDDIDILRQEILSFKEVVFPKSRLDIYKDKENNPLYLDAMNNPEIDSDIPNELKLLIRLLLSVDPAKRPSCNEILIKIRERTNVFSWNVPESPSTDGADPNGIIVEDHEDLKRSGTSQENDTSRKRHKKNDQDVTMASVDEDLDLPVGLLLNPPNAEPQRWMLMDKQYVKILKTAAAVLKVKDSILYIASCTYSCSPYSTRPVVLYPVIFLATLDFWHESNSPSLVLFILHPTSSTADFVSGNFAGMAQVLVGQPLDTIKVRLQLDHGKFRGIGAVNALLFTANSTIKNHFSKDGRPLTLDKIAIAGAGAGIVNSILASPVEMLKIKLQAQYGSKTTAIGRYFTGPLDCARYLIQRDGVAHGLFRGLWATIVREIPAYAGFYTGFEMTKRYLTENGKREATVLELMAAGATGGVGYWLSCYPLDVVKSVVQNQAEPPKGLYVTSVLKQIYRRDGLAGWYRGIAPTILRR</sequence>
<feature type="domain" description="Protein kinase" evidence="16">
    <location>
        <begin position="202"/>
        <end position="557"/>
    </location>
</feature>
<proteinExistence type="inferred from homology"/>
<keyword evidence="9" id="KW-1133">Transmembrane helix</keyword>
<dbReference type="InterPro" id="IPR023395">
    <property type="entry name" value="MCP_dom_sf"/>
</dbReference>
<dbReference type="AlphaFoldDB" id="A0A1X0RPS9"/>
<dbReference type="PANTHER" id="PTHR11042">
    <property type="entry name" value="EUKARYOTIC TRANSLATION INITIATION FACTOR 2-ALPHA KINASE EIF2-ALPHA KINASE -RELATED"/>
    <property type="match status" value="1"/>
</dbReference>
<evidence type="ECO:0000256" key="2">
    <source>
        <dbReference type="ARBA" id="ARBA00012513"/>
    </source>
</evidence>
<dbReference type="GO" id="GO:0005524">
    <property type="term" value="F:ATP binding"/>
    <property type="evidence" value="ECO:0007669"/>
    <property type="project" value="UniProtKB-KW"/>
</dbReference>
<keyword evidence="4" id="KW-0808">Transferase</keyword>
<dbReference type="InterPro" id="IPR050339">
    <property type="entry name" value="CC_SR_Kinase"/>
</dbReference>
<gene>
    <name evidence="17" type="ORF">BCV71DRAFT_246051</name>
</gene>
<keyword evidence="7 17" id="KW-0418">Kinase</keyword>
<keyword evidence="6" id="KW-0547">Nucleotide-binding</keyword>
<feature type="repeat" description="Solcar" evidence="14">
    <location>
        <begin position="770"/>
        <end position="863"/>
    </location>
</feature>
<feature type="repeat" description="Solcar" evidence="14">
    <location>
        <begin position="872"/>
        <end position="941"/>
    </location>
</feature>
<dbReference type="Proteomes" id="UP000242381">
    <property type="component" value="Unassembled WGS sequence"/>
</dbReference>
<dbReference type="EMBL" id="KV921498">
    <property type="protein sequence ID" value="ORE13974.1"/>
    <property type="molecule type" value="Genomic_DNA"/>
</dbReference>
<comment type="subcellular location">
    <subcellularLocation>
        <location evidence="1">Membrane</location>
        <topology evidence="1">Multi-pass membrane protein</topology>
    </subcellularLocation>
</comment>
<evidence type="ECO:0000256" key="13">
    <source>
        <dbReference type="ARBA" id="ARBA00048679"/>
    </source>
</evidence>
<evidence type="ECO:0000313" key="18">
    <source>
        <dbReference type="Proteomes" id="UP000242381"/>
    </source>
</evidence>